<evidence type="ECO:0000313" key="2">
    <source>
        <dbReference type="Proteomes" id="UP000178235"/>
    </source>
</evidence>
<dbReference type="InterPro" id="IPR036410">
    <property type="entry name" value="HSP_DnaJ_Cys-rich_dom_sf"/>
</dbReference>
<proteinExistence type="predicted"/>
<dbReference type="AlphaFoldDB" id="A0A1F6VFT1"/>
<protein>
    <submittedName>
        <fullName evidence="1">Uncharacterized protein</fullName>
    </submittedName>
</protein>
<accession>A0A1F6VFT1</accession>
<name>A0A1F6VFT1_9BACT</name>
<dbReference type="EMBL" id="MFTS01000003">
    <property type="protein sequence ID" value="OGI68454.1"/>
    <property type="molecule type" value="Genomic_DNA"/>
</dbReference>
<dbReference type="SUPFAM" id="SSF57938">
    <property type="entry name" value="DnaJ/Hsp40 cysteine-rich domain"/>
    <property type="match status" value="1"/>
</dbReference>
<reference evidence="1 2" key="1">
    <citation type="journal article" date="2016" name="Nat. Commun.">
        <title>Thousands of microbial genomes shed light on interconnected biogeochemical processes in an aquifer system.</title>
        <authorList>
            <person name="Anantharaman K."/>
            <person name="Brown C.T."/>
            <person name="Hug L.A."/>
            <person name="Sharon I."/>
            <person name="Castelle C.J."/>
            <person name="Probst A.J."/>
            <person name="Thomas B.C."/>
            <person name="Singh A."/>
            <person name="Wilkins M.J."/>
            <person name="Karaoz U."/>
            <person name="Brodie E.L."/>
            <person name="Williams K.H."/>
            <person name="Hubbard S.S."/>
            <person name="Banfield J.F."/>
        </authorList>
    </citation>
    <scope>NUCLEOTIDE SEQUENCE [LARGE SCALE GENOMIC DNA]</scope>
</reference>
<evidence type="ECO:0000313" key="1">
    <source>
        <dbReference type="EMBL" id="OGI68454.1"/>
    </source>
</evidence>
<comment type="caution">
    <text evidence="1">The sequence shown here is derived from an EMBL/GenBank/DDBJ whole genome shotgun (WGS) entry which is preliminary data.</text>
</comment>
<sequence length="99" mass="11283">MKQNEKEVTVVADCTSCDGTGLFGFRDKLGVTCWDCEGSGKMSITYTPFIERKLRHEWQITEVCQRSSLSMRLGTPISYKEFLEGKFPETPIEPEIPKD</sequence>
<gene>
    <name evidence="1" type="ORF">A2738_01050</name>
</gene>
<dbReference type="Proteomes" id="UP000178235">
    <property type="component" value="Unassembled WGS sequence"/>
</dbReference>
<organism evidence="1 2">
    <name type="scientific">Candidatus Nomurabacteria bacterium RIFCSPHIGHO2_01_FULL_42_15</name>
    <dbReference type="NCBI Taxonomy" id="1801742"/>
    <lineage>
        <taxon>Bacteria</taxon>
        <taxon>Candidatus Nomuraibacteriota</taxon>
    </lineage>
</organism>